<dbReference type="Proteomes" id="UP000278081">
    <property type="component" value="Unassembled WGS sequence"/>
</dbReference>
<name>A0A3S0QIY4_9HYPH</name>
<dbReference type="InterPro" id="IPR010737">
    <property type="entry name" value="4-carb_acid_sugar_kinase_N"/>
</dbReference>
<dbReference type="GO" id="GO:0005524">
    <property type="term" value="F:ATP binding"/>
    <property type="evidence" value="ECO:0007669"/>
    <property type="project" value="UniProtKB-KW"/>
</dbReference>
<evidence type="ECO:0000256" key="10">
    <source>
        <dbReference type="ARBA" id="ARBA00039095"/>
    </source>
</evidence>
<dbReference type="InterPro" id="IPR037051">
    <property type="entry name" value="4-carb_acid_sugar_kinase_N_sf"/>
</dbReference>
<feature type="domain" description="Four-carbon acid sugar kinase N-terminal" evidence="13">
    <location>
        <begin position="6"/>
        <end position="231"/>
    </location>
</feature>
<evidence type="ECO:0000256" key="8">
    <source>
        <dbReference type="ARBA" id="ARBA00036346"/>
    </source>
</evidence>
<comment type="catalytic activity">
    <reaction evidence="8">
        <text>3-dehydro-D-erythronate + ATP = 3-dehydro-4-O-phospho-D-erythronate + ADP + H(+)</text>
        <dbReference type="Rhea" id="RHEA:52556"/>
        <dbReference type="ChEBI" id="CHEBI:15378"/>
        <dbReference type="ChEBI" id="CHEBI:30616"/>
        <dbReference type="ChEBI" id="CHEBI:57958"/>
        <dbReference type="ChEBI" id="CHEBI:136593"/>
        <dbReference type="ChEBI" id="CHEBI:456216"/>
        <dbReference type="EC" id="2.7.1.217"/>
    </reaction>
</comment>
<dbReference type="RefSeq" id="WP_126908109.1">
    <property type="nucleotide sequence ID" value="NZ_ML133751.1"/>
</dbReference>
<evidence type="ECO:0000256" key="5">
    <source>
        <dbReference type="ARBA" id="ARBA00022840"/>
    </source>
</evidence>
<organism evidence="15 16">
    <name type="scientific">Rhizobium chutanense</name>
    <dbReference type="NCBI Taxonomy" id="2035448"/>
    <lineage>
        <taxon>Bacteria</taxon>
        <taxon>Pseudomonadati</taxon>
        <taxon>Pseudomonadota</taxon>
        <taxon>Alphaproteobacteria</taxon>
        <taxon>Hyphomicrobiales</taxon>
        <taxon>Rhizobiaceae</taxon>
        <taxon>Rhizobium/Agrobacterium group</taxon>
        <taxon>Rhizobium</taxon>
    </lineage>
</organism>
<sequence>MASLLIGCVADDFTGATDVASIFARGGLRTTVLIGVPADDAQVDAEAIVIALKTRTIHPSLAVEESLNALRWLRQRDALKYYFKYCSTFDSTRQGNIGPVTEAFLTELGSDFTIACPAFPANGRTIYKGNLFVGDVPLNESGMRNHPLTPMKDSNLIRVLGEQTKLSVSGCYHETVQRGASAIREWANAARADGAGIAVTDSLGNDDLVEIARALLDLPLFTGASGLAYGLVTALGRDAAKDRDVCETRRPGSRAVISGSCSVATNGQVETMLRDHEGYRVDVDDLASGKDVVGDAVRWATARLGRKPILIYATANPEQVKANQEKLGVEAAGTLVENALSAISLALVENGVSELIVAGGETSGAVVKALDVKGLKIGREIAPGVPWVHTAHKTGSLALALKSGNFGNSRFFLDAWEKL</sequence>
<evidence type="ECO:0000256" key="3">
    <source>
        <dbReference type="ARBA" id="ARBA00022741"/>
    </source>
</evidence>
<protein>
    <recommendedName>
        <fullName evidence="11">3-oxo-tetronate kinase</fullName>
        <ecNumber evidence="10">2.7.1.217</ecNumber>
    </recommendedName>
    <alternativeName>
        <fullName evidence="12">3-dehydrotetronate 4-kinase</fullName>
    </alternativeName>
</protein>
<accession>A0A3S0QIY4</accession>
<evidence type="ECO:0000256" key="2">
    <source>
        <dbReference type="ARBA" id="ARBA00022679"/>
    </source>
</evidence>
<evidence type="ECO:0000259" key="14">
    <source>
        <dbReference type="Pfam" id="PF17042"/>
    </source>
</evidence>
<gene>
    <name evidence="15" type="ORF">EFR84_06055</name>
</gene>
<dbReference type="InterPro" id="IPR050007">
    <property type="entry name" value="OtnK"/>
</dbReference>
<comment type="similarity">
    <text evidence="1">Belongs to the four-carbon acid sugar kinase family.</text>
</comment>
<evidence type="ECO:0000256" key="11">
    <source>
        <dbReference type="ARBA" id="ARBA00039461"/>
    </source>
</evidence>
<evidence type="ECO:0000256" key="9">
    <source>
        <dbReference type="ARBA" id="ARBA00037335"/>
    </source>
</evidence>
<dbReference type="OrthoDB" id="191465at2"/>
<comment type="function">
    <text evidence="9">Catalyzes the ATP-dependent phosphorylation of 3-oxo-tetronate to 3-oxo-tetronate 4-phosphate.</text>
</comment>
<evidence type="ECO:0000256" key="12">
    <source>
        <dbReference type="ARBA" id="ARBA00041377"/>
    </source>
</evidence>
<dbReference type="InterPro" id="IPR042213">
    <property type="entry name" value="NBD_C_sf"/>
</dbReference>
<dbReference type="SUPFAM" id="SSF142764">
    <property type="entry name" value="YgbK-like"/>
    <property type="match status" value="1"/>
</dbReference>
<dbReference type="NCBIfam" id="NF043035">
    <property type="entry name" value="OxoTetrKin"/>
    <property type="match status" value="1"/>
</dbReference>
<evidence type="ECO:0000259" key="13">
    <source>
        <dbReference type="Pfam" id="PF07005"/>
    </source>
</evidence>
<dbReference type="Gene3D" id="3.40.980.20">
    <property type="entry name" value="Four-carbon acid sugar kinase, nucleotide binding domain"/>
    <property type="match status" value="1"/>
</dbReference>
<evidence type="ECO:0000313" key="16">
    <source>
        <dbReference type="Proteomes" id="UP000278081"/>
    </source>
</evidence>
<dbReference type="EC" id="2.7.1.217" evidence="10"/>
<dbReference type="EMBL" id="RJTJ01000004">
    <property type="protein sequence ID" value="RUM08350.1"/>
    <property type="molecule type" value="Genomic_DNA"/>
</dbReference>
<proteinExistence type="inferred from homology"/>
<comment type="caution">
    <text evidence="15">The sequence shown here is derived from an EMBL/GenBank/DDBJ whole genome shotgun (WGS) entry which is preliminary data.</text>
</comment>
<dbReference type="Pfam" id="PF17042">
    <property type="entry name" value="NBD_C"/>
    <property type="match status" value="1"/>
</dbReference>
<evidence type="ECO:0000313" key="15">
    <source>
        <dbReference type="EMBL" id="RUM08350.1"/>
    </source>
</evidence>
<keyword evidence="4 15" id="KW-0418">Kinase</keyword>
<dbReference type="Gene3D" id="3.40.50.10840">
    <property type="entry name" value="Putative sugar-binding, N-terminal domain"/>
    <property type="match status" value="1"/>
</dbReference>
<keyword evidence="2" id="KW-0808">Transferase</keyword>
<feature type="domain" description="Four-carbon acid sugar kinase nucleotide binding" evidence="14">
    <location>
        <begin position="255"/>
        <end position="412"/>
    </location>
</feature>
<evidence type="ECO:0000256" key="7">
    <source>
        <dbReference type="ARBA" id="ARBA00035898"/>
    </source>
</evidence>
<evidence type="ECO:0000256" key="4">
    <source>
        <dbReference type="ARBA" id="ARBA00022777"/>
    </source>
</evidence>
<keyword evidence="3" id="KW-0547">Nucleotide-binding</keyword>
<dbReference type="InterPro" id="IPR031475">
    <property type="entry name" value="NBD_C"/>
</dbReference>
<dbReference type="AlphaFoldDB" id="A0A3S0QIY4"/>
<dbReference type="GO" id="GO:0016301">
    <property type="term" value="F:kinase activity"/>
    <property type="evidence" value="ECO:0007669"/>
    <property type="project" value="UniProtKB-KW"/>
</dbReference>
<keyword evidence="6" id="KW-0119">Carbohydrate metabolism</keyword>
<dbReference type="Pfam" id="PF07005">
    <property type="entry name" value="SBD_N"/>
    <property type="match status" value="1"/>
</dbReference>
<reference evidence="15 16" key="1">
    <citation type="submission" date="2018-11" db="EMBL/GenBank/DDBJ databases">
        <title>Rhizobium chutanense sp. nov., isolated from root nodules of Phaseolus vulgaris in China.</title>
        <authorList>
            <person name="Huo Y."/>
        </authorList>
    </citation>
    <scope>NUCLEOTIDE SEQUENCE [LARGE SCALE GENOMIC DNA]</scope>
    <source>
        <strain evidence="15 16">C16</strain>
    </source>
</reference>
<comment type="catalytic activity">
    <reaction evidence="7">
        <text>3-dehydro-L-erythronate + ATP = 3-dehydro-4-O-phospho-L-erythronate + ADP + H(+)</text>
        <dbReference type="Rhea" id="RHEA:52552"/>
        <dbReference type="ChEBI" id="CHEBI:15378"/>
        <dbReference type="ChEBI" id="CHEBI:30616"/>
        <dbReference type="ChEBI" id="CHEBI:136592"/>
        <dbReference type="ChEBI" id="CHEBI:136670"/>
        <dbReference type="ChEBI" id="CHEBI:456216"/>
        <dbReference type="EC" id="2.7.1.217"/>
    </reaction>
</comment>
<evidence type="ECO:0000256" key="6">
    <source>
        <dbReference type="ARBA" id="ARBA00023277"/>
    </source>
</evidence>
<keyword evidence="5" id="KW-0067">ATP-binding</keyword>
<evidence type="ECO:0000256" key="1">
    <source>
        <dbReference type="ARBA" id="ARBA00005715"/>
    </source>
</evidence>